<protein>
    <submittedName>
        <fullName evidence="1">Uncharacterized protein</fullName>
    </submittedName>
</protein>
<accession>A0A5P0ZFF2</accession>
<organism evidence="1 2">
    <name type="scientific">Companilactobacillus mishanensis</name>
    <dbReference type="NCBI Taxonomy" id="2486008"/>
    <lineage>
        <taxon>Bacteria</taxon>
        <taxon>Bacillati</taxon>
        <taxon>Bacillota</taxon>
        <taxon>Bacilli</taxon>
        <taxon>Lactobacillales</taxon>
        <taxon>Lactobacillaceae</taxon>
        <taxon>Companilactobacillus</taxon>
    </lineage>
</organism>
<sequence>MINGPRNYPRGIEWVRCCMCKSDSSMF</sequence>
<reference evidence="1 2" key="1">
    <citation type="journal article" date="2019" name="Syst. Appl. Microbiol.">
        <title>Polyphasic characterization of two novel Lactobacillus spp. isolated from blown salami packages: Description of Lactobacillus halodurans sp. nov. and Lactobacillus salsicarnum sp. nov.</title>
        <authorList>
            <person name="Schuster J.A."/>
            <person name="Klingl A."/>
            <person name="Vogel R.F."/>
            <person name="Ehrmann M.A."/>
        </authorList>
    </citation>
    <scope>NUCLEOTIDE SEQUENCE [LARGE SCALE GENOMIC DNA]</scope>
    <source>
        <strain evidence="1 2">TMW 1.2118</strain>
    </source>
</reference>
<gene>
    <name evidence="1" type="ORF">FHL02_02010</name>
</gene>
<evidence type="ECO:0000313" key="1">
    <source>
        <dbReference type="EMBL" id="MQS51787.1"/>
    </source>
</evidence>
<name>A0A5P0ZFF2_9LACO</name>
<evidence type="ECO:0000313" key="2">
    <source>
        <dbReference type="Proteomes" id="UP000380386"/>
    </source>
</evidence>
<comment type="caution">
    <text evidence="1">The sequence shown here is derived from an EMBL/GenBank/DDBJ whole genome shotgun (WGS) entry which is preliminary data.</text>
</comment>
<proteinExistence type="predicted"/>
<dbReference type="EMBL" id="VDFM01000002">
    <property type="protein sequence ID" value="MQS51787.1"/>
    <property type="molecule type" value="Genomic_DNA"/>
</dbReference>
<dbReference type="NCBIfam" id="TIGR01053">
    <property type="entry name" value="LSD1"/>
    <property type="match status" value="1"/>
</dbReference>
<dbReference type="AlphaFoldDB" id="A0A5P0ZFF2"/>
<dbReference type="Proteomes" id="UP000380386">
    <property type="component" value="Unassembled WGS sequence"/>
</dbReference>